<dbReference type="Pfam" id="PF01764">
    <property type="entry name" value="Lipase_3"/>
    <property type="match status" value="1"/>
</dbReference>
<feature type="non-terminal residue" evidence="2">
    <location>
        <position position="1"/>
    </location>
</feature>
<comment type="caution">
    <text evidence="2">The sequence shown here is derived from an EMBL/GenBank/DDBJ whole genome shotgun (WGS) entry which is preliminary data.</text>
</comment>
<reference evidence="2 3" key="1">
    <citation type="journal article" name="Sci. Rep.">
        <title>Genome-scale phylogenetic analyses confirm Olpidium as the closest living zoosporic fungus to the non-flagellated, terrestrial fungi.</title>
        <authorList>
            <person name="Chang Y."/>
            <person name="Rochon D."/>
            <person name="Sekimoto S."/>
            <person name="Wang Y."/>
            <person name="Chovatia M."/>
            <person name="Sandor L."/>
            <person name="Salamov A."/>
            <person name="Grigoriev I.V."/>
            <person name="Stajich J.E."/>
            <person name="Spatafora J.W."/>
        </authorList>
    </citation>
    <scope>NUCLEOTIDE SEQUENCE [LARGE SCALE GENOMIC DNA]</scope>
    <source>
        <strain evidence="2">S191</strain>
    </source>
</reference>
<evidence type="ECO:0000313" key="2">
    <source>
        <dbReference type="EMBL" id="KAG5461737.1"/>
    </source>
</evidence>
<proteinExistence type="predicted"/>
<dbReference type="SUPFAM" id="SSF53474">
    <property type="entry name" value="alpha/beta-Hydrolases"/>
    <property type="match status" value="1"/>
</dbReference>
<sequence length="377" mass="41493">MADSPSTKAIGARLIIQYPGSLPEPVKQCLIDAGRLSWLAYRDPSYVHSQFQLARNESAKLDEGAGQVLRRASELPDYVEEESCDAQCYLVKYKAPPDAEGLGKKPVLAICVRGTNSVTDFVCDVTTIQVPFQDCEGKIVPGASVHSGFRRQFDGLFPHFDERVVRHLRSGGNLFCTGHSMGGAVAAMAALSYGAQYPGQVYFIGQGTPRCGNQAFAKAFDNCVKLRYRVKNASDPVVEILPPLEYCHVGVEVHLGPKDNYPSIPVLFDLPDHQIALYVKYLLLPDAAKETAPPRWKARPADAAVVRCVSLVAVVLPVPEPEPEQEPPGPEREREPGPAYFAYIVALSTLNPPLLTRRARIVHCVRCAHRCVRYARR</sequence>
<dbReference type="InterPro" id="IPR002921">
    <property type="entry name" value="Fungal_lipase-type"/>
</dbReference>
<organism evidence="2 3">
    <name type="scientific">Olpidium bornovanus</name>
    <dbReference type="NCBI Taxonomy" id="278681"/>
    <lineage>
        <taxon>Eukaryota</taxon>
        <taxon>Fungi</taxon>
        <taxon>Fungi incertae sedis</taxon>
        <taxon>Olpidiomycota</taxon>
        <taxon>Olpidiomycotina</taxon>
        <taxon>Olpidiomycetes</taxon>
        <taxon>Olpidiales</taxon>
        <taxon>Olpidiaceae</taxon>
        <taxon>Olpidium</taxon>
    </lineage>
</organism>
<keyword evidence="2" id="KW-0378">Hydrolase</keyword>
<dbReference type="InterPro" id="IPR051218">
    <property type="entry name" value="Sec_MonoDiacylglyc_Lipase"/>
</dbReference>
<dbReference type="GO" id="GO:0006629">
    <property type="term" value="P:lipid metabolic process"/>
    <property type="evidence" value="ECO:0007669"/>
    <property type="project" value="InterPro"/>
</dbReference>
<feature type="domain" description="Fungal lipase-type" evidence="1">
    <location>
        <begin position="110"/>
        <end position="241"/>
    </location>
</feature>
<protein>
    <submittedName>
        <fullName evidence="2">Alpha/Beta hydrolase protein</fullName>
    </submittedName>
</protein>
<keyword evidence="3" id="KW-1185">Reference proteome</keyword>
<evidence type="ECO:0000259" key="1">
    <source>
        <dbReference type="Pfam" id="PF01764"/>
    </source>
</evidence>
<dbReference type="InterPro" id="IPR029058">
    <property type="entry name" value="AB_hydrolase_fold"/>
</dbReference>
<dbReference type="Gene3D" id="3.40.50.1820">
    <property type="entry name" value="alpha/beta hydrolase"/>
    <property type="match status" value="1"/>
</dbReference>
<dbReference type="CDD" id="cd00519">
    <property type="entry name" value="Lipase_3"/>
    <property type="match status" value="1"/>
</dbReference>
<name>A0A8H8DL12_9FUNG</name>
<dbReference type="OrthoDB" id="438440at2759"/>
<dbReference type="PANTHER" id="PTHR45856">
    <property type="entry name" value="ALPHA/BETA-HYDROLASES SUPERFAMILY PROTEIN"/>
    <property type="match status" value="1"/>
</dbReference>
<gene>
    <name evidence="2" type="ORF">BJ554DRAFT_6019</name>
</gene>
<dbReference type="GO" id="GO:0016787">
    <property type="term" value="F:hydrolase activity"/>
    <property type="evidence" value="ECO:0007669"/>
    <property type="project" value="UniProtKB-KW"/>
</dbReference>
<dbReference type="AlphaFoldDB" id="A0A8H8DL12"/>
<evidence type="ECO:0000313" key="3">
    <source>
        <dbReference type="Proteomes" id="UP000673691"/>
    </source>
</evidence>
<dbReference type="Proteomes" id="UP000673691">
    <property type="component" value="Unassembled WGS sequence"/>
</dbReference>
<dbReference type="EMBL" id="JAEFCI010003212">
    <property type="protein sequence ID" value="KAG5461737.1"/>
    <property type="molecule type" value="Genomic_DNA"/>
</dbReference>
<accession>A0A8H8DL12</accession>
<dbReference type="PANTHER" id="PTHR45856:SF24">
    <property type="entry name" value="FUNGAL LIPASE-LIKE DOMAIN-CONTAINING PROTEIN"/>
    <property type="match status" value="1"/>
</dbReference>